<accession>A0A1W1UL32</accession>
<feature type="transmembrane region" description="Helical" evidence="1">
    <location>
        <begin position="164"/>
        <end position="183"/>
    </location>
</feature>
<feature type="transmembrane region" description="Helical" evidence="1">
    <location>
        <begin position="12"/>
        <end position="29"/>
    </location>
</feature>
<dbReference type="PIRSF" id="PIRSF038959">
    <property type="entry name" value="SdpI"/>
    <property type="match status" value="1"/>
</dbReference>
<keyword evidence="4" id="KW-1185">Reference proteome</keyword>
<dbReference type="Proteomes" id="UP000192731">
    <property type="component" value="Unassembled WGS sequence"/>
</dbReference>
<dbReference type="STRING" id="656914.SAMN00017405_2143"/>
<dbReference type="InterPro" id="IPR026272">
    <property type="entry name" value="SdpI"/>
</dbReference>
<dbReference type="EMBL" id="FWWT01000007">
    <property type="protein sequence ID" value="SMB81511.1"/>
    <property type="molecule type" value="Genomic_DNA"/>
</dbReference>
<dbReference type="AlphaFoldDB" id="A0A1W1UL32"/>
<evidence type="ECO:0000259" key="2">
    <source>
        <dbReference type="Pfam" id="PF07853"/>
    </source>
</evidence>
<dbReference type="GO" id="GO:0009636">
    <property type="term" value="P:response to toxic substance"/>
    <property type="evidence" value="ECO:0007669"/>
    <property type="project" value="TreeGrafter"/>
</dbReference>
<feature type="transmembrane region" description="Helical" evidence="1">
    <location>
        <begin position="116"/>
        <end position="135"/>
    </location>
</feature>
<dbReference type="Pfam" id="PF13630">
    <property type="entry name" value="SdpI"/>
    <property type="match status" value="1"/>
</dbReference>
<feature type="transmembrane region" description="Helical" evidence="1">
    <location>
        <begin position="49"/>
        <end position="69"/>
    </location>
</feature>
<name>A0A1W1UL32_DESTI</name>
<dbReference type="OrthoDB" id="9808690at2"/>
<feature type="transmembrane region" description="Helical" evidence="1">
    <location>
        <begin position="89"/>
        <end position="110"/>
    </location>
</feature>
<evidence type="ECO:0000313" key="3">
    <source>
        <dbReference type="EMBL" id="SMB81511.1"/>
    </source>
</evidence>
<dbReference type="InterPro" id="IPR012867">
    <property type="entry name" value="DUF1648"/>
</dbReference>
<sequence>MNKFIKNEWFSIMLLIIPFIIGIILYPSLPDQMPTHWNFKGEVDQYSSRNFGTFFFPALNVFMYLTLLLAPKLDPKKENYEKFATSYKFIRVTLLVFLVFMYILTLYASLGYKVDMGLWISVGVSLLFIGLGNVLGRVRHNYFVGIRLPWTLANEKVWKKTHYVGSKAMVAGGVFSLLGVILTTDVYRFIFLMVGIFVPLIFVSIYSYVYYKKLKNN</sequence>
<dbReference type="Pfam" id="PF07853">
    <property type="entry name" value="DUF1648"/>
    <property type="match status" value="1"/>
</dbReference>
<dbReference type="RefSeq" id="WP_084052101.1">
    <property type="nucleotide sequence ID" value="NZ_FWWT01000007.1"/>
</dbReference>
<evidence type="ECO:0000256" key="1">
    <source>
        <dbReference type="SAM" id="Phobius"/>
    </source>
</evidence>
<keyword evidence="1" id="KW-0812">Transmembrane</keyword>
<keyword evidence="1" id="KW-1133">Transmembrane helix</keyword>
<reference evidence="3 4" key="1">
    <citation type="submission" date="2017-04" db="EMBL/GenBank/DDBJ databases">
        <authorList>
            <person name="Afonso C.L."/>
            <person name="Miller P.J."/>
            <person name="Scott M.A."/>
            <person name="Spackman E."/>
            <person name="Goraichik I."/>
            <person name="Dimitrov K.M."/>
            <person name="Suarez D.L."/>
            <person name="Swayne D.E."/>
        </authorList>
    </citation>
    <scope>NUCLEOTIDE SEQUENCE [LARGE SCALE GENOMIC DNA]</scope>
    <source>
        <strain evidence="3 4">DSM 11270</strain>
    </source>
</reference>
<dbReference type="PANTHER" id="PTHR37810:SF5">
    <property type="entry name" value="IMMUNITY PROTEIN SDPI"/>
    <property type="match status" value="1"/>
</dbReference>
<dbReference type="PANTHER" id="PTHR37810">
    <property type="entry name" value="IMMUNITY PROTEIN SDPI"/>
    <property type="match status" value="1"/>
</dbReference>
<feature type="domain" description="DUF1648" evidence="2">
    <location>
        <begin position="14"/>
        <end position="60"/>
    </location>
</feature>
<dbReference type="InterPro" id="IPR025962">
    <property type="entry name" value="SdpI/YhfL"/>
</dbReference>
<proteinExistence type="predicted"/>
<keyword evidence="1" id="KW-0472">Membrane</keyword>
<evidence type="ECO:0000313" key="4">
    <source>
        <dbReference type="Proteomes" id="UP000192731"/>
    </source>
</evidence>
<protein>
    <submittedName>
        <fullName evidence="3">Uncharacterized membrane protein</fullName>
    </submittedName>
</protein>
<feature type="transmembrane region" description="Helical" evidence="1">
    <location>
        <begin position="189"/>
        <end position="211"/>
    </location>
</feature>
<organism evidence="3 4">
    <name type="scientific">Desulfonispora thiosulfatigenes DSM 11270</name>
    <dbReference type="NCBI Taxonomy" id="656914"/>
    <lineage>
        <taxon>Bacteria</taxon>
        <taxon>Bacillati</taxon>
        <taxon>Bacillota</taxon>
        <taxon>Clostridia</taxon>
        <taxon>Eubacteriales</taxon>
        <taxon>Peptococcaceae</taxon>
        <taxon>Desulfonispora</taxon>
    </lineage>
</organism>
<gene>
    <name evidence="3" type="ORF">SAMN00017405_2143</name>
</gene>